<dbReference type="Proteomes" id="UP001222325">
    <property type="component" value="Unassembled WGS sequence"/>
</dbReference>
<comment type="caution">
    <text evidence="1">The sequence shown here is derived from an EMBL/GenBank/DDBJ whole genome shotgun (WGS) entry which is preliminary data.</text>
</comment>
<proteinExistence type="predicted"/>
<evidence type="ECO:0000313" key="2">
    <source>
        <dbReference type="Proteomes" id="UP001222325"/>
    </source>
</evidence>
<evidence type="ECO:0000313" key="1">
    <source>
        <dbReference type="EMBL" id="KAJ7092386.1"/>
    </source>
</evidence>
<dbReference type="EMBL" id="JARJCN010000018">
    <property type="protein sequence ID" value="KAJ7092386.1"/>
    <property type="molecule type" value="Genomic_DNA"/>
</dbReference>
<keyword evidence="2" id="KW-1185">Reference proteome</keyword>
<reference evidence="1" key="1">
    <citation type="submission" date="2023-03" db="EMBL/GenBank/DDBJ databases">
        <title>Massive genome expansion in bonnet fungi (Mycena s.s.) driven by repeated elements and novel gene families across ecological guilds.</title>
        <authorList>
            <consortium name="Lawrence Berkeley National Laboratory"/>
            <person name="Harder C.B."/>
            <person name="Miyauchi S."/>
            <person name="Viragh M."/>
            <person name="Kuo A."/>
            <person name="Thoen E."/>
            <person name="Andreopoulos B."/>
            <person name="Lu D."/>
            <person name="Skrede I."/>
            <person name="Drula E."/>
            <person name="Henrissat B."/>
            <person name="Morin E."/>
            <person name="Kohler A."/>
            <person name="Barry K."/>
            <person name="LaButti K."/>
            <person name="Morin E."/>
            <person name="Salamov A."/>
            <person name="Lipzen A."/>
            <person name="Mereny Z."/>
            <person name="Hegedus B."/>
            <person name="Baldrian P."/>
            <person name="Stursova M."/>
            <person name="Weitz H."/>
            <person name="Taylor A."/>
            <person name="Grigoriev I.V."/>
            <person name="Nagy L.G."/>
            <person name="Martin F."/>
            <person name="Kauserud H."/>
        </authorList>
    </citation>
    <scope>NUCLEOTIDE SEQUENCE</scope>
    <source>
        <strain evidence="1">CBHHK173m</strain>
    </source>
</reference>
<organism evidence="1 2">
    <name type="scientific">Mycena belliarum</name>
    <dbReference type="NCBI Taxonomy" id="1033014"/>
    <lineage>
        <taxon>Eukaryota</taxon>
        <taxon>Fungi</taxon>
        <taxon>Dikarya</taxon>
        <taxon>Basidiomycota</taxon>
        <taxon>Agaricomycotina</taxon>
        <taxon>Agaricomycetes</taxon>
        <taxon>Agaricomycetidae</taxon>
        <taxon>Agaricales</taxon>
        <taxon>Marasmiineae</taxon>
        <taxon>Mycenaceae</taxon>
        <taxon>Mycena</taxon>
    </lineage>
</organism>
<name>A0AAD6XWB0_9AGAR</name>
<accession>A0AAD6XWB0</accession>
<dbReference type="AlphaFoldDB" id="A0AAD6XWB0"/>
<sequence>MCGGRRRPEHIARSLPVGKRCVARRIDFLLAEFSDFSKLCSSSRILPATVAVHVLELNASRFFGAPSRLPLCSHLSPRFYALLALALAQLALAAKGFGLTLPFTTPLVLGSRNLHTPLATFAHGLDRHAAPLAPPRRHLPVLTLVPALSSTLLIPMLLFHSCPMLPLVHDPHDPILYSGDALPTACAAWPNFRAGPHVPR</sequence>
<gene>
    <name evidence="1" type="ORF">B0H15DRAFT_833739</name>
</gene>
<protein>
    <submittedName>
        <fullName evidence="1">Uncharacterized protein</fullName>
    </submittedName>
</protein>